<evidence type="ECO:0000256" key="1">
    <source>
        <dbReference type="SAM" id="MobiDB-lite"/>
    </source>
</evidence>
<gene>
    <name evidence="2" type="ORF">PR048_030917</name>
</gene>
<proteinExistence type="predicted"/>
<protein>
    <submittedName>
        <fullName evidence="2">Uncharacterized protein</fullName>
    </submittedName>
</protein>
<name>A0ABQ9GAZ2_9NEOP</name>
<accession>A0ABQ9GAZ2</accession>
<feature type="compositionally biased region" description="Polar residues" evidence="1">
    <location>
        <begin position="395"/>
        <end position="404"/>
    </location>
</feature>
<dbReference type="PANTHER" id="PTHR45749:SF35">
    <property type="entry name" value="AC-LIKE TRANSPOSASE-RELATED"/>
    <property type="match status" value="1"/>
</dbReference>
<comment type="caution">
    <text evidence="2">The sequence shown here is derived from an EMBL/GenBank/DDBJ whole genome shotgun (WGS) entry which is preliminary data.</text>
</comment>
<evidence type="ECO:0000313" key="2">
    <source>
        <dbReference type="EMBL" id="KAJ8869342.1"/>
    </source>
</evidence>
<organism evidence="2 3">
    <name type="scientific">Dryococelus australis</name>
    <dbReference type="NCBI Taxonomy" id="614101"/>
    <lineage>
        <taxon>Eukaryota</taxon>
        <taxon>Metazoa</taxon>
        <taxon>Ecdysozoa</taxon>
        <taxon>Arthropoda</taxon>
        <taxon>Hexapoda</taxon>
        <taxon>Insecta</taxon>
        <taxon>Pterygota</taxon>
        <taxon>Neoptera</taxon>
        <taxon>Polyneoptera</taxon>
        <taxon>Phasmatodea</taxon>
        <taxon>Verophasmatodea</taxon>
        <taxon>Anareolatae</taxon>
        <taxon>Phasmatidae</taxon>
        <taxon>Eurycanthinae</taxon>
        <taxon>Dryococelus</taxon>
    </lineage>
</organism>
<dbReference type="EMBL" id="JARBHB010000014">
    <property type="protein sequence ID" value="KAJ8869342.1"/>
    <property type="molecule type" value="Genomic_DNA"/>
</dbReference>
<feature type="region of interest" description="Disordered" evidence="1">
    <location>
        <begin position="388"/>
        <end position="412"/>
    </location>
</feature>
<reference evidence="2 3" key="1">
    <citation type="submission" date="2023-02" db="EMBL/GenBank/DDBJ databases">
        <title>LHISI_Scaffold_Assembly.</title>
        <authorList>
            <person name="Stuart O.P."/>
            <person name="Cleave R."/>
            <person name="Magrath M.J.L."/>
            <person name="Mikheyev A.S."/>
        </authorList>
    </citation>
    <scope>NUCLEOTIDE SEQUENCE [LARGE SCALE GENOMIC DNA]</scope>
    <source>
        <strain evidence="2">Daus_M_001</strain>
        <tissue evidence="2">Leg muscle</tissue>
    </source>
</reference>
<keyword evidence="3" id="KW-1185">Reference proteome</keyword>
<dbReference type="PANTHER" id="PTHR45749">
    <property type="match status" value="1"/>
</dbReference>
<sequence length="489" mass="55772">MLYHHNNGNFLKLVELIAKFDDLMSDHLMRIVEGSQPRQTHYLSKDIQKELISLLYNAIRNIIMPILKQAKYCSYIANCTPDVSHVKNHRKYEGKIAGVQNHILGLDSKAFFIPCTSHTLNLAVNDAAMAYSIGVAFFDTIQKVYVLFLHLYIIGQSLRSNDTRWEVIIDAICPLRCYIKHFYESLLDLVDDIKELKFLCCLVVWHYILNEINVLSKMFQKVTVELATTGTSLEKVTNHLEGLRNDDSFKSFLVDAKTVAEIILEPKPDSKVKLYFFTLDAAIASSEEEEEGFEQTKQHSSHFEFQYDISKLKNCPNRTVASEEQSLSKLKLIEIYLRFTMFETQLNAQATISIEQELGEKLKRQSCSLAESGCKPRDRPARAGMLHASRRAVQQGASQSTSSWRKLPATPASSSSRRLTYTVVLVSAGDAVLDYNQSRFNYLVTKFGGVVPFRRSFLRGRCKYTQLSGSKERWVSFPTFSAVPMVIRH</sequence>
<dbReference type="Proteomes" id="UP001159363">
    <property type="component" value="Chromosome 13"/>
</dbReference>
<evidence type="ECO:0000313" key="3">
    <source>
        <dbReference type="Proteomes" id="UP001159363"/>
    </source>
</evidence>